<dbReference type="GO" id="GO:0005829">
    <property type="term" value="C:cytosol"/>
    <property type="evidence" value="ECO:0007669"/>
    <property type="project" value="TreeGrafter"/>
</dbReference>
<dbReference type="GO" id="GO:0005524">
    <property type="term" value="F:ATP binding"/>
    <property type="evidence" value="ECO:0007669"/>
    <property type="project" value="UniProtKB-KW"/>
</dbReference>
<comment type="catalytic activity">
    <reaction evidence="11">
        <text>tRNA(Met) + L-methionine + ATP = L-methionyl-tRNA(Met) + AMP + diphosphate</text>
        <dbReference type="Rhea" id="RHEA:13481"/>
        <dbReference type="Rhea" id="RHEA-COMP:9667"/>
        <dbReference type="Rhea" id="RHEA-COMP:9698"/>
        <dbReference type="ChEBI" id="CHEBI:30616"/>
        <dbReference type="ChEBI" id="CHEBI:33019"/>
        <dbReference type="ChEBI" id="CHEBI:57844"/>
        <dbReference type="ChEBI" id="CHEBI:78442"/>
        <dbReference type="ChEBI" id="CHEBI:78530"/>
        <dbReference type="ChEBI" id="CHEBI:456215"/>
        <dbReference type="EC" id="6.1.1.10"/>
    </reaction>
</comment>
<keyword evidence="9 12" id="KW-0030">Aminoacyl-tRNA synthetase</keyword>
<keyword evidence="6 12" id="KW-0547">Nucleotide-binding</keyword>
<keyword evidence="5 12" id="KW-0436">Ligase</keyword>
<dbReference type="GO" id="GO:0017101">
    <property type="term" value="C:aminoacyl-tRNA synthetase multienzyme complex"/>
    <property type="evidence" value="ECO:0007669"/>
    <property type="project" value="TreeGrafter"/>
</dbReference>
<dbReference type="InterPro" id="IPR014729">
    <property type="entry name" value="Rossmann-like_a/b/a_fold"/>
</dbReference>
<sequence length="388" mass="44010">FSSNSICRFLWEEAGKLPMSIKDIEWCEWESVKLQEALTPLLLSTQGKSEKSSDAQLRQLLRHLDDHLTHGKNLSGLSEKSYGLADVVVWSAVYPLYATKALSTDYFLPYEHTSSWFHRLAKEEQFSRAVKEVPNDVLNGCKDSLASCAPAAPDVTEPCSPSKPALCRAQSRAQSRAESRSEDDHDPSLSSEDIEQAFEAWHSNKNEPLELQKKAVPILPEKGKKNVLITSALPYVNNVPHLGNIVGSVLSADVYARYCRLRNWNTLYICGTDEYGTATETKALEMKISPREICDRFNKIHSDIYKWFNISFDHFGRTTTEKQKEIAQDIFLKLHTNNYLCEDVVEQLFCNKCDRFLADRFVEGTCPFCAYEDARGDQCDLCSKLINP</sequence>
<dbReference type="PANTHER" id="PTHR45765:SF1">
    <property type="entry name" value="METHIONINE--TRNA LIGASE, CYTOPLASMIC"/>
    <property type="match status" value="1"/>
</dbReference>
<dbReference type="Gene3D" id="3.40.50.620">
    <property type="entry name" value="HUPs"/>
    <property type="match status" value="1"/>
</dbReference>
<evidence type="ECO:0000256" key="11">
    <source>
        <dbReference type="ARBA" id="ARBA00047364"/>
    </source>
</evidence>
<evidence type="ECO:0000256" key="7">
    <source>
        <dbReference type="ARBA" id="ARBA00022840"/>
    </source>
</evidence>
<evidence type="ECO:0000256" key="4">
    <source>
        <dbReference type="ARBA" id="ARBA00022490"/>
    </source>
</evidence>
<keyword evidence="4" id="KW-0963">Cytoplasm</keyword>
<evidence type="ECO:0000256" key="2">
    <source>
        <dbReference type="ARBA" id="ARBA00012838"/>
    </source>
</evidence>
<evidence type="ECO:0000256" key="1">
    <source>
        <dbReference type="ARBA" id="ARBA00004496"/>
    </source>
</evidence>
<feature type="non-terminal residue" evidence="15">
    <location>
        <position position="388"/>
    </location>
</feature>
<evidence type="ECO:0000256" key="10">
    <source>
        <dbReference type="ARBA" id="ARBA00030904"/>
    </source>
</evidence>
<dbReference type="GO" id="GO:0006431">
    <property type="term" value="P:methionyl-tRNA aminoacylation"/>
    <property type="evidence" value="ECO:0007669"/>
    <property type="project" value="InterPro"/>
</dbReference>
<dbReference type="PROSITE" id="PS00178">
    <property type="entry name" value="AA_TRNA_LIGASE_I"/>
    <property type="match status" value="1"/>
</dbReference>
<protein>
    <recommendedName>
        <fullName evidence="3">Methionine--tRNA ligase, cytoplasmic</fullName>
        <ecNumber evidence="2">6.1.1.10</ecNumber>
    </recommendedName>
    <alternativeName>
        <fullName evidence="10">Methionyl-tRNA synthetase</fullName>
    </alternativeName>
</protein>
<keyword evidence="8 12" id="KW-0648">Protein biosynthesis</keyword>
<dbReference type="PROSITE" id="PS50405">
    <property type="entry name" value="GST_CTER"/>
    <property type="match status" value="1"/>
</dbReference>
<dbReference type="Gene3D" id="1.20.1050.10">
    <property type="match status" value="1"/>
</dbReference>
<dbReference type="SUPFAM" id="SSF47616">
    <property type="entry name" value="GST C-terminal domain-like"/>
    <property type="match status" value="1"/>
</dbReference>
<dbReference type="Gene3D" id="2.20.28.20">
    <property type="entry name" value="Methionyl-tRNA synthetase, Zn-domain"/>
    <property type="match status" value="1"/>
</dbReference>
<feature type="domain" description="GST C-terminal" evidence="14">
    <location>
        <begin position="16"/>
        <end position="162"/>
    </location>
</feature>
<dbReference type="InterPro" id="IPR036282">
    <property type="entry name" value="Glutathione-S-Trfase_C_sf"/>
</dbReference>
<reference evidence="15" key="1">
    <citation type="submission" date="2016-07" db="EMBL/GenBank/DDBJ databases">
        <title>Salivary Glands transcriptome analysis on engorged females of Ornithodoros brasiliensis (Acari:Argasidae).</title>
        <authorList>
            <person name="Simons S.M."/>
            <person name="Carvalho E."/>
            <person name="Junqueira-de-Azevedo I."/>
            <person name="Ho P.L."/>
            <person name="Giovanni D."/>
            <person name="Mendonca R."/>
            <person name="Onofrio V."/>
            <person name="Landulfo G."/>
            <person name="Ramirez D."/>
            <person name="Barros-Battesti D."/>
        </authorList>
    </citation>
    <scope>NUCLEOTIDE SEQUENCE</scope>
    <source>
        <strain evidence="15">Female</strain>
        <tissue evidence="15">Salivary gland</tissue>
    </source>
</reference>
<proteinExistence type="inferred from homology"/>
<evidence type="ECO:0000313" key="15">
    <source>
        <dbReference type="EMBL" id="JAT78907.1"/>
    </source>
</evidence>
<dbReference type="InterPro" id="IPR015413">
    <property type="entry name" value="Methionyl/Leucyl_tRNA_Synth"/>
</dbReference>
<evidence type="ECO:0000256" key="5">
    <source>
        <dbReference type="ARBA" id="ARBA00022598"/>
    </source>
</evidence>
<dbReference type="Pfam" id="PF09334">
    <property type="entry name" value="tRNA-synt_1g"/>
    <property type="match status" value="1"/>
</dbReference>
<dbReference type="InterPro" id="IPR033911">
    <property type="entry name" value="MetRS_core"/>
</dbReference>
<dbReference type="PRINTS" id="PR01041">
    <property type="entry name" value="TRNASYNTHMET"/>
</dbReference>
<dbReference type="FunFam" id="2.20.28.20:FF:000001">
    <property type="entry name" value="Methionine--tRNA ligase"/>
    <property type="match status" value="1"/>
</dbReference>
<evidence type="ECO:0000256" key="8">
    <source>
        <dbReference type="ARBA" id="ARBA00022917"/>
    </source>
</evidence>
<keyword evidence="7 12" id="KW-0067">ATP-binding</keyword>
<dbReference type="InterPro" id="IPR001412">
    <property type="entry name" value="aa-tRNA-synth_I_CS"/>
</dbReference>
<dbReference type="GO" id="GO:0004825">
    <property type="term" value="F:methionine-tRNA ligase activity"/>
    <property type="evidence" value="ECO:0007669"/>
    <property type="project" value="UniProtKB-EC"/>
</dbReference>
<feature type="region of interest" description="Disordered" evidence="13">
    <location>
        <begin position="152"/>
        <end position="190"/>
    </location>
</feature>
<dbReference type="InterPro" id="IPR029038">
    <property type="entry name" value="MetRS_Zn"/>
</dbReference>
<dbReference type="EMBL" id="GETE01000819">
    <property type="protein sequence ID" value="JAT78907.1"/>
    <property type="molecule type" value="Transcribed_RNA"/>
</dbReference>
<organism evidence="15">
    <name type="scientific">Ornithodoros brasiliensis</name>
    <name type="common">Mouro tick</name>
    <dbReference type="NCBI Taxonomy" id="888526"/>
    <lineage>
        <taxon>Eukaryota</taxon>
        <taxon>Metazoa</taxon>
        <taxon>Ecdysozoa</taxon>
        <taxon>Arthropoda</taxon>
        <taxon>Chelicerata</taxon>
        <taxon>Arachnida</taxon>
        <taxon>Acari</taxon>
        <taxon>Parasitiformes</taxon>
        <taxon>Ixodida</taxon>
        <taxon>Ixodoidea</taxon>
        <taxon>Argasidae</taxon>
        <taxon>Ornithodorinae</taxon>
        <taxon>Ornithodoros</taxon>
    </lineage>
</organism>
<feature type="non-terminal residue" evidence="15">
    <location>
        <position position="1"/>
    </location>
</feature>
<evidence type="ECO:0000256" key="13">
    <source>
        <dbReference type="SAM" id="MobiDB-lite"/>
    </source>
</evidence>
<evidence type="ECO:0000256" key="6">
    <source>
        <dbReference type="ARBA" id="ARBA00022741"/>
    </source>
</evidence>
<evidence type="ECO:0000256" key="3">
    <source>
        <dbReference type="ARBA" id="ARBA00018335"/>
    </source>
</evidence>
<dbReference type="AlphaFoldDB" id="A0A1D2AI93"/>
<evidence type="ECO:0000256" key="9">
    <source>
        <dbReference type="ARBA" id="ARBA00023146"/>
    </source>
</evidence>
<dbReference type="PANTHER" id="PTHR45765">
    <property type="entry name" value="METHIONINE--TRNA LIGASE"/>
    <property type="match status" value="1"/>
</dbReference>
<comment type="subcellular location">
    <subcellularLocation>
        <location evidence="1">Cytoplasm</location>
    </subcellularLocation>
</comment>
<evidence type="ECO:0000259" key="14">
    <source>
        <dbReference type="PROSITE" id="PS50405"/>
    </source>
</evidence>
<name>A0A1D2AI93_ORNBR</name>
<feature type="compositionally biased region" description="Basic and acidic residues" evidence="13">
    <location>
        <begin position="175"/>
        <end position="187"/>
    </location>
</feature>
<evidence type="ECO:0000256" key="12">
    <source>
        <dbReference type="RuleBase" id="RU363039"/>
    </source>
</evidence>
<dbReference type="InterPro" id="IPR023458">
    <property type="entry name" value="Met-tRNA_ligase_1"/>
</dbReference>
<dbReference type="InterPro" id="IPR010987">
    <property type="entry name" value="Glutathione-S-Trfase_C-like"/>
</dbReference>
<comment type="similarity">
    <text evidence="12">Belongs to the class-I aminoacyl-tRNA synthetase family.</text>
</comment>
<dbReference type="SUPFAM" id="SSF52374">
    <property type="entry name" value="Nucleotidylyl transferase"/>
    <property type="match status" value="1"/>
</dbReference>
<dbReference type="EC" id="6.1.1.10" evidence="2"/>
<accession>A0A1D2AI93</accession>